<name>A0A0L6VPZ2_9BASI</name>
<dbReference type="PANTHER" id="PTHR11439">
    <property type="entry name" value="GAG-POL-RELATED RETROTRANSPOSON"/>
    <property type="match status" value="1"/>
</dbReference>
<evidence type="ECO:0000313" key="1">
    <source>
        <dbReference type="EMBL" id="KNZ62687.1"/>
    </source>
</evidence>
<dbReference type="CDD" id="cd09272">
    <property type="entry name" value="RNase_HI_RT_Ty1"/>
    <property type="match status" value="1"/>
</dbReference>
<organism evidence="1 2">
    <name type="scientific">Puccinia sorghi</name>
    <dbReference type="NCBI Taxonomy" id="27349"/>
    <lineage>
        <taxon>Eukaryota</taxon>
        <taxon>Fungi</taxon>
        <taxon>Dikarya</taxon>
        <taxon>Basidiomycota</taxon>
        <taxon>Pucciniomycotina</taxon>
        <taxon>Pucciniomycetes</taxon>
        <taxon>Pucciniales</taxon>
        <taxon>Pucciniaceae</taxon>
        <taxon>Puccinia</taxon>
    </lineage>
</organism>
<gene>
    <name evidence="1" type="ORF">VP01_1236g3</name>
</gene>
<comment type="caution">
    <text evidence="1">The sequence shown here is derived from an EMBL/GenBank/DDBJ whole genome shotgun (WGS) entry which is preliminary data.</text>
</comment>
<protein>
    <submittedName>
        <fullName evidence="1">Uncharacterized protein</fullName>
    </submittedName>
</protein>
<keyword evidence="2" id="KW-1185">Reference proteome</keyword>
<reference evidence="1 2" key="1">
    <citation type="submission" date="2015-08" db="EMBL/GenBank/DDBJ databases">
        <title>Next Generation Sequencing and Analysis of the Genome of Puccinia sorghi L Schw, the Causal Agent of Maize Common Rust.</title>
        <authorList>
            <person name="Rochi L."/>
            <person name="Burguener G."/>
            <person name="Darino M."/>
            <person name="Turjanski A."/>
            <person name="Kreff E."/>
            <person name="Dieguez M.J."/>
            <person name="Sacco F."/>
        </authorList>
    </citation>
    <scope>NUCLEOTIDE SEQUENCE [LARGE SCALE GENOMIC DNA]</scope>
    <source>
        <strain evidence="1 2">RO10H11247</strain>
    </source>
</reference>
<sequence length="263" mass="30238">MKFKRIGNRIFLTQPKHINRGLKELDLTEYKPTIGLLNYIASDTWPNLSFAVSSLACYSIKPVFVSLEFTIDLVKPSEFLSIFSNATWGDDPDSIMSQSVYLCYVLGSLISWNSCCQRSITYSSTKAELNPLVESFHEGLWLKALINEIWHLQIYSASYFIDNPKLIQQLTMDNKTFKERYCTNHLIEKKGLHDKLKKFGSNSKTHHINLRTKGLCQEIKIKNIKITLVKTQDMKADALTKLTLIEPLKNLTKTIDPEFSHQI</sequence>
<evidence type="ECO:0000313" key="2">
    <source>
        <dbReference type="Proteomes" id="UP000037035"/>
    </source>
</evidence>
<dbReference type="OrthoDB" id="3344688at2759"/>
<dbReference type="VEuPathDB" id="FungiDB:VP01_1236g3"/>
<dbReference type="EMBL" id="LAVV01002632">
    <property type="protein sequence ID" value="KNZ62687.1"/>
    <property type="molecule type" value="Genomic_DNA"/>
</dbReference>
<dbReference type="AlphaFoldDB" id="A0A0L6VPZ2"/>
<accession>A0A0L6VPZ2</accession>
<dbReference type="Proteomes" id="UP000037035">
    <property type="component" value="Unassembled WGS sequence"/>
</dbReference>
<dbReference type="PANTHER" id="PTHR11439:SF479">
    <property type="entry name" value="CYSTEINE-RICH RLK (RECEPTOR-LIKE PROTEIN KINASE) 8"/>
    <property type="match status" value="1"/>
</dbReference>
<proteinExistence type="predicted"/>